<dbReference type="InterPro" id="IPR032479">
    <property type="entry name" value="DUF5058"/>
</dbReference>
<feature type="transmembrane region" description="Helical" evidence="1">
    <location>
        <begin position="197"/>
        <end position="215"/>
    </location>
</feature>
<dbReference type="HOGENOM" id="CLU_101764_0_0_9"/>
<reference evidence="2 3" key="1">
    <citation type="submission" date="2007-08" db="EMBL/GenBank/DDBJ databases">
        <authorList>
            <person name="Fulton L."/>
            <person name="Clifton S."/>
            <person name="Fulton B."/>
            <person name="Xu J."/>
            <person name="Minx P."/>
            <person name="Pepin K.H."/>
            <person name="Johnson M."/>
            <person name="Thiruvilangam P."/>
            <person name="Bhonagiri V."/>
            <person name="Nash W.E."/>
            <person name="Mardis E.R."/>
            <person name="Wilson R.K."/>
        </authorList>
    </citation>
    <scope>NUCLEOTIDE SEQUENCE [LARGE SCALE GENOMIC DNA]</scope>
    <source>
        <strain evidence="3">ATCC BAA-613 / DSM 15670 / CCUG 46953 / JCM 12243 / WAL 16351</strain>
    </source>
</reference>
<feature type="transmembrane region" description="Helical" evidence="1">
    <location>
        <begin position="20"/>
        <end position="40"/>
    </location>
</feature>
<feature type="transmembrane region" description="Helical" evidence="1">
    <location>
        <begin position="221"/>
        <end position="240"/>
    </location>
</feature>
<feature type="transmembrane region" description="Helical" evidence="1">
    <location>
        <begin position="61"/>
        <end position="87"/>
    </location>
</feature>
<reference evidence="2 3" key="2">
    <citation type="submission" date="2007-09" db="EMBL/GenBank/DDBJ databases">
        <title>Draft genome sequence of Clostridium bolteae (ATCC BAA-613).</title>
        <authorList>
            <person name="Sudarsanam P."/>
            <person name="Ley R."/>
            <person name="Guruge J."/>
            <person name="Turnbaugh P.J."/>
            <person name="Mahowald M."/>
            <person name="Liep D."/>
            <person name="Gordon J."/>
        </authorList>
    </citation>
    <scope>NUCLEOTIDE SEQUENCE [LARGE SCALE GENOMIC DNA]</scope>
    <source>
        <strain evidence="3">ATCC BAA-613 / DSM 15670 / CCUG 46953 / JCM 12243 / WAL 16351</strain>
    </source>
</reference>
<keyword evidence="1" id="KW-0472">Membrane</keyword>
<evidence type="ECO:0000313" key="2">
    <source>
        <dbReference type="EMBL" id="EDP18225.1"/>
    </source>
</evidence>
<accession>A8RLD2</accession>
<dbReference type="eggNOG" id="ENOG502ZA1I">
    <property type="taxonomic scope" value="Bacteria"/>
</dbReference>
<feature type="transmembrane region" description="Helical" evidence="1">
    <location>
        <begin position="93"/>
        <end position="113"/>
    </location>
</feature>
<dbReference type="Pfam" id="PF16481">
    <property type="entry name" value="DUF5058"/>
    <property type="match status" value="1"/>
</dbReference>
<evidence type="ECO:0008006" key="4">
    <source>
        <dbReference type="Google" id="ProtNLM"/>
    </source>
</evidence>
<comment type="caution">
    <text evidence="2">The sequence shown here is derived from an EMBL/GenBank/DDBJ whole genome shotgun (WGS) entry which is preliminary data.</text>
</comment>
<dbReference type="Proteomes" id="UP000005396">
    <property type="component" value="Unassembled WGS sequence"/>
</dbReference>
<sequence>MQGGCEMSNIEQVQQVSNSPILWLLCGVTVVISAIQTVLYMRQCSKTTRAAGLDPKIPKEAFRVGLISAIGPALGVFIVMVGLMASIGGPMAWLRLSIIGAAATELSAANIGAEACGVTLGTEQYTLICLAVSWFTMALNGAGWLLFTGVATPSLETLRNKVSGGDMKWLVVLSGACSLGIFGYLNAGEILKGMGNTLAVLTGAVSMVLLVKTVCKKYPKLMEYSLGIAMIIGMIFALGYDQLLK</sequence>
<dbReference type="AlphaFoldDB" id="A8RLD2"/>
<feature type="transmembrane region" description="Helical" evidence="1">
    <location>
        <begin position="125"/>
        <end position="147"/>
    </location>
</feature>
<keyword evidence="1" id="KW-1133">Transmembrane helix</keyword>
<evidence type="ECO:0000313" key="3">
    <source>
        <dbReference type="Proteomes" id="UP000005396"/>
    </source>
</evidence>
<keyword evidence="1" id="KW-0812">Transmembrane</keyword>
<gene>
    <name evidence="2" type="ORF">CLOBOL_01580</name>
</gene>
<dbReference type="EMBL" id="ABCC02000017">
    <property type="protein sequence ID" value="EDP18225.1"/>
    <property type="molecule type" value="Genomic_DNA"/>
</dbReference>
<dbReference type="PaxDb" id="411902-CLOBOL_01580"/>
<protein>
    <recommendedName>
        <fullName evidence="4">DUF5058 family protein</fullName>
    </recommendedName>
</protein>
<name>A8RLD2_ENTBW</name>
<evidence type="ECO:0000256" key="1">
    <source>
        <dbReference type="SAM" id="Phobius"/>
    </source>
</evidence>
<proteinExistence type="predicted"/>
<feature type="transmembrane region" description="Helical" evidence="1">
    <location>
        <begin position="167"/>
        <end position="185"/>
    </location>
</feature>
<organism evidence="2 3">
    <name type="scientific">Enterocloster bolteae (strain ATCC BAA-613 / DSM 15670 / CCUG 46953 / JCM 12243 / WAL 16351)</name>
    <name type="common">Clostridium bolteae</name>
    <dbReference type="NCBI Taxonomy" id="411902"/>
    <lineage>
        <taxon>Bacteria</taxon>
        <taxon>Bacillati</taxon>
        <taxon>Bacillota</taxon>
        <taxon>Clostridia</taxon>
        <taxon>Lachnospirales</taxon>
        <taxon>Lachnospiraceae</taxon>
        <taxon>Enterocloster</taxon>
    </lineage>
</organism>